<evidence type="ECO:0000313" key="5">
    <source>
        <dbReference type="EMBL" id="EJK69950.1"/>
    </source>
</evidence>
<evidence type="ECO:0000259" key="3">
    <source>
        <dbReference type="PROSITE" id="PS50158"/>
    </source>
</evidence>
<keyword evidence="1" id="KW-0863">Zinc-finger</keyword>
<gene>
    <name evidence="5" type="ORF">THAOC_08742</name>
</gene>
<dbReference type="Gene3D" id="3.30.420.10">
    <property type="entry name" value="Ribonuclease H-like superfamily/Ribonuclease H"/>
    <property type="match status" value="1"/>
</dbReference>
<dbReference type="InterPro" id="IPR001584">
    <property type="entry name" value="Integrase_cat-core"/>
</dbReference>
<evidence type="ECO:0000313" key="6">
    <source>
        <dbReference type="Proteomes" id="UP000266841"/>
    </source>
</evidence>
<dbReference type="GO" id="GO:0003676">
    <property type="term" value="F:nucleic acid binding"/>
    <property type="evidence" value="ECO:0007669"/>
    <property type="project" value="InterPro"/>
</dbReference>
<evidence type="ECO:0000256" key="1">
    <source>
        <dbReference type="PROSITE-ProRule" id="PRU00047"/>
    </source>
</evidence>
<feature type="region of interest" description="Disordered" evidence="2">
    <location>
        <begin position="1478"/>
        <end position="1497"/>
    </location>
</feature>
<dbReference type="Proteomes" id="UP000266841">
    <property type="component" value="Unassembled WGS sequence"/>
</dbReference>
<proteinExistence type="predicted"/>
<evidence type="ECO:0000259" key="4">
    <source>
        <dbReference type="PROSITE" id="PS50994"/>
    </source>
</evidence>
<dbReference type="InterPro" id="IPR013103">
    <property type="entry name" value="RVT_2"/>
</dbReference>
<dbReference type="EMBL" id="AGNL01009324">
    <property type="protein sequence ID" value="EJK69950.1"/>
    <property type="molecule type" value="Genomic_DNA"/>
</dbReference>
<feature type="domain" description="Integrase catalytic" evidence="4">
    <location>
        <begin position="1001"/>
        <end position="1180"/>
    </location>
</feature>
<evidence type="ECO:0000256" key="2">
    <source>
        <dbReference type="SAM" id="MobiDB-lite"/>
    </source>
</evidence>
<feature type="compositionally biased region" description="Acidic residues" evidence="2">
    <location>
        <begin position="285"/>
        <end position="306"/>
    </location>
</feature>
<feature type="compositionally biased region" description="Pro residues" evidence="2">
    <location>
        <begin position="1488"/>
        <end position="1497"/>
    </location>
</feature>
<keyword evidence="1" id="KW-0862">Zinc</keyword>
<feature type="region of interest" description="Disordered" evidence="2">
    <location>
        <begin position="891"/>
        <end position="933"/>
    </location>
</feature>
<organism evidence="5 6">
    <name type="scientific">Thalassiosira oceanica</name>
    <name type="common">Marine diatom</name>
    <dbReference type="NCBI Taxonomy" id="159749"/>
    <lineage>
        <taxon>Eukaryota</taxon>
        <taxon>Sar</taxon>
        <taxon>Stramenopiles</taxon>
        <taxon>Ochrophyta</taxon>
        <taxon>Bacillariophyta</taxon>
        <taxon>Coscinodiscophyceae</taxon>
        <taxon>Thalassiosirophycidae</taxon>
        <taxon>Thalassiosirales</taxon>
        <taxon>Thalassiosiraceae</taxon>
        <taxon>Thalassiosira</taxon>
    </lineage>
</organism>
<reference evidence="5 6" key="1">
    <citation type="journal article" date="2012" name="Genome Biol.">
        <title>Genome and low-iron response of an oceanic diatom adapted to chronic iron limitation.</title>
        <authorList>
            <person name="Lommer M."/>
            <person name="Specht M."/>
            <person name="Roy A.S."/>
            <person name="Kraemer L."/>
            <person name="Andreson R."/>
            <person name="Gutowska M.A."/>
            <person name="Wolf J."/>
            <person name="Bergner S.V."/>
            <person name="Schilhabel M.B."/>
            <person name="Klostermeier U.C."/>
            <person name="Beiko R.G."/>
            <person name="Rosenstiel P."/>
            <person name="Hippler M."/>
            <person name="Laroche J."/>
        </authorList>
    </citation>
    <scope>NUCLEOTIDE SEQUENCE [LARGE SCALE GENOMIC DNA]</scope>
    <source>
        <strain evidence="5 6">CCMP1005</strain>
    </source>
</reference>
<protein>
    <submittedName>
        <fullName evidence="5">Uncharacterized protein</fullName>
    </submittedName>
</protein>
<dbReference type="CDD" id="cd09272">
    <property type="entry name" value="RNase_HI_RT_Ty1"/>
    <property type="match status" value="1"/>
</dbReference>
<keyword evidence="6" id="KW-1185">Reference proteome</keyword>
<dbReference type="GO" id="GO:0008270">
    <property type="term" value="F:zinc ion binding"/>
    <property type="evidence" value="ECO:0007669"/>
    <property type="project" value="UniProtKB-KW"/>
</dbReference>
<sequence>MYTFLLRQRGTPPENKVTQAIRFLDTIREVPSLRAPALIDMRTRIRAQLTARPDHPADEDLLPVLADRFDDAFPSSDSTASGLQTNRLATLPQDEVQEYDDNFVPTAAELSAFETVVNRVETRGTTRRARNAPDPRRNDDKARDAARTLQDAANSRGIPLRRLVRCLACGRIGHEAHECDQLAMYLWIVKFLRTTKDSEARDRALARWEERFERLKKWRTQNNDRGGSRRPAAARAYVLEACPPTATPAIALMANLTQAWNRFQNNTAFRYDEQAVHVDDDLDENAIDDNENINENNENQDENENENVDKNDDNEIRDRANAAHKCRAQRSPDVDSPVPPVAPFQVIVEDVEDDDDSRLQQSTHDEMVLPEGMALAPISYLRTLRTVAASTPSSTTDLRDEIYEDQESMPRWHSHAATAAHLASVLRQAEEDGDAHRAQEAAATLDAVANSRDPLPHIARADGASIPPTLPCDPSTLDYHSADVPLHDVDNMIGALSDALLGLDCTDGTETVTRHDPDPLLDALVREIRLAADPVPDRQAANAIAAALWRKRLVQRRGFLPAGIRTCVCDISCTNVGPTQPVCAVTCFDSAEDNSLLTSAIAANRRHTLQQLTARRQRLHSRLDILKTADDSLAAIPIPDVRDAFEAEARDGADPDIRRDMLSSMLRLRVNLLRQATGRHDRRSFQTDVDDMLDEVHDDWGLGPEDDPWDDDDGLIPIIRLADVNLTSSSGKRADSPGVGMMDSGANILLCGEHFSRFLEDIEDITPIPLGVAVSGTTQQYITKRGWLPMMMADGTPFRVLMHIHPSANDTIMSPEAIMYSHDSIYRWSQEGCRNGHGRINFYSRDNTLLLSMELRSSNRLYYYEMSLPSVTLESTLRQLGRDRAKCFRLQTPVGGETASPDDAPPTTTTGATATSEEETSKPSPPPARTPARRAPVTLAQQLESEQWALRMGSPGVDAMQELAKHATGLPNQFNFHPFSYVDHKVQAYIRKQAAGRTAEKATDKAQRFFMDFGFIRASKSDFSRPNLKTDRVVESFDGYSSYLIVVDEVTRHAWVFLCKSKEPPINYVSEFLYSHGLKSGGVIRCDQGGELARSKEFRKVMLERHHYKVEPTGADSPSQNGGAERLNGSLAVLVRTLLYGAELEPKYWSAALVHAVYLYNRRVHSVIKRTPYEAWHGVRPDLRRLRTFGSRVCVKRTGHRRAKLDKHHFTGIFIGYSATDRNIRYIDLDSSRRDVRTCAHAVFDEAWYLQPSRPPAAELLYNLGLRDESDFVASPLAPAPERLATYPPLKSPGLKCDDMPRARMFPLPLGEVFSPRPMAAAAARVSISPYADTSMAPTVNDVDLATSYGVTRRDLAQIYLSPHPYEDAFEETLQMATFKQSANPLAGLRLDNRDGRLILREMMPGTPGHRIPRWKSRLRQAWLVAVNGIEVSTTDEVATVLSQVIASDQPECSLLFAKPEIRHGLTNDGIPQVNLDQLNPRSSFGDLPPPSTLATPPPRVHTIWDTEGDVHEWHNASAYKLTRGAIMKSADREEWIQSEFAQLDQYDAQGMFGAPVRATSDLSIFNLVWSYVVKELDKRKKARCTCDGSSRGGQVRVLDHTYANCVDHTSSRLFYALAAKENLVIHGADVTNAFGEASPPKQGFYIRPDAAVRAWWRARRGVDLGPHEVIPILAAMQGHPEAGRLWEKHADAILRRCGLTPTTHEPCLYSGLIDGERVLFMRQVDDFAVATPSERIANILFDMIDDALTFPLKRMGLVSLFNGLDITQTKEYIKVSVNTYAGKILPKYMDEPVNLRVHDIRDNRPTPLPSRGDFERKFIQATGDPDPRTQRELASKMGFNYRGAVGELIYAMVTCRPDLSYGVVRASQANSCPAEIHYQGVKHMLKYLSHTKSDGIYFWRQELHPTLPSGPMPTINSNEHDLMRDGRPLDYHDRIVGYVDADWASCTKTRRSVTGVCIRLAGGTVAYKSRLQPTVAQSSTEAEFMGANDAGKTILFLRSILWDLGVPQTDATLLYEDNDACTAMANARKPTSRTRHMDIKYHVLCEWVDRDLLKLVRIDTSLNMADHHTKSLGPALFHRHNDYILGHVPPTYSPMCCI</sequence>
<dbReference type="PANTHER" id="PTHR11439">
    <property type="entry name" value="GAG-POL-RELATED RETROTRANSPOSON"/>
    <property type="match status" value="1"/>
</dbReference>
<feature type="region of interest" description="Disordered" evidence="2">
    <location>
        <begin position="285"/>
        <end position="314"/>
    </location>
</feature>
<feature type="compositionally biased region" description="Basic and acidic residues" evidence="2">
    <location>
        <begin position="131"/>
        <end position="146"/>
    </location>
</feature>
<dbReference type="Pfam" id="PF07727">
    <property type="entry name" value="RVT_2"/>
    <property type="match status" value="1"/>
</dbReference>
<feature type="domain" description="CCHC-type" evidence="3">
    <location>
        <begin position="165"/>
        <end position="181"/>
    </location>
</feature>
<comment type="caution">
    <text evidence="5">The sequence shown here is derived from an EMBL/GenBank/DDBJ whole genome shotgun (WGS) entry which is preliminary data.</text>
</comment>
<dbReference type="eggNOG" id="KOG0017">
    <property type="taxonomic scope" value="Eukaryota"/>
</dbReference>
<name>K0SWY3_THAOC</name>
<dbReference type="InterPro" id="IPR001878">
    <property type="entry name" value="Znf_CCHC"/>
</dbReference>
<feature type="region of interest" description="Disordered" evidence="2">
    <location>
        <begin position="121"/>
        <end position="151"/>
    </location>
</feature>
<keyword evidence="1" id="KW-0479">Metal-binding</keyword>
<dbReference type="PANTHER" id="PTHR11439:SF467">
    <property type="entry name" value="INTEGRASE CATALYTIC DOMAIN-CONTAINING PROTEIN"/>
    <property type="match status" value="1"/>
</dbReference>
<dbReference type="SUPFAM" id="SSF53098">
    <property type="entry name" value="Ribonuclease H-like"/>
    <property type="match status" value="1"/>
</dbReference>
<accession>K0SWY3</accession>
<dbReference type="PROSITE" id="PS50994">
    <property type="entry name" value="INTEGRASE"/>
    <property type="match status" value="1"/>
</dbReference>
<dbReference type="InterPro" id="IPR036397">
    <property type="entry name" value="RNaseH_sf"/>
</dbReference>
<feature type="compositionally biased region" description="Low complexity" evidence="2">
    <location>
        <begin position="897"/>
        <end position="915"/>
    </location>
</feature>
<dbReference type="OrthoDB" id="47863at2759"/>
<dbReference type="GO" id="GO:0015074">
    <property type="term" value="P:DNA integration"/>
    <property type="evidence" value="ECO:0007669"/>
    <property type="project" value="InterPro"/>
</dbReference>
<dbReference type="PROSITE" id="PS50158">
    <property type="entry name" value="ZF_CCHC"/>
    <property type="match status" value="1"/>
</dbReference>
<dbReference type="InterPro" id="IPR012337">
    <property type="entry name" value="RNaseH-like_sf"/>
</dbReference>